<dbReference type="GO" id="GO:0031640">
    <property type="term" value="P:killing of cells of another organism"/>
    <property type="evidence" value="ECO:0007669"/>
    <property type="project" value="UniProtKB-KW"/>
</dbReference>
<evidence type="ECO:0000256" key="7">
    <source>
        <dbReference type="ARBA" id="ARBA00023295"/>
    </source>
</evidence>
<dbReference type="SMART" id="SM00263">
    <property type="entry name" value="LYZ1"/>
    <property type="match status" value="1"/>
</dbReference>
<dbReference type="SUPFAM" id="SSF53955">
    <property type="entry name" value="Lysozyme-like"/>
    <property type="match status" value="1"/>
</dbReference>
<evidence type="ECO:0000256" key="6">
    <source>
        <dbReference type="ARBA" id="ARBA00023157"/>
    </source>
</evidence>
<gene>
    <name evidence="9" type="ORF">RR48_03138</name>
</gene>
<evidence type="ECO:0000256" key="3">
    <source>
        <dbReference type="ARBA" id="ARBA00022529"/>
    </source>
</evidence>
<keyword evidence="3" id="KW-0929">Antimicrobial</keyword>
<dbReference type="InParanoid" id="A0A0N1PI92"/>
<keyword evidence="10" id="KW-1185">Reference proteome</keyword>
<dbReference type="InterPro" id="IPR001916">
    <property type="entry name" value="Glyco_hydro_22"/>
</dbReference>
<evidence type="ECO:0000256" key="4">
    <source>
        <dbReference type="ARBA" id="ARBA00022638"/>
    </source>
</evidence>
<dbReference type="GO" id="GO:0003796">
    <property type="term" value="F:lysozyme activity"/>
    <property type="evidence" value="ECO:0007669"/>
    <property type="project" value="UniProtKB-EC"/>
</dbReference>
<evidence type="ECO:0000256" key="1">
    <source>
        <dbReference type="ARBA" id="ARBA00000632"/>
    </source>
</evidence>
<protein>
    <recommendedName>
        <fullName evidence="2">lysozyme</fullName>
        <ecNumber evidence="2">3.2.1.17</ecNumber>
    </recommendedName>
</protein>
<dbReference type="PANTHER" id="PTHR11407:SF63">
    <property type="entry name" value="LYSOZYME C"/>
    <property type="match status" value="1"/>
</dbReference>
<dbReference type="InterPro" id="IPR023346">
    <property type="entry name" value="Lysozyme-like_dom_sf"/>
</dbReference>
<reference evidence="9 10" key="1">
    <citation type="journal article" date="2015" name="Nat. Commun.">
        <title>Outbred genome sequencing and CRISPR/Cas9 gene editing in butterflies.</title>
        <authorList>
            <person name="Li X."/>
            <person name="Fan D."/>
            <person name="Zhang W."/>
            <person name="Liu G."/>
            <person name="Zhang L."/>
            <person name="Zhao L."/>
            <person name="Fang X."/>
            <person name="Chen L."/>
            <person name="Dong Y."/>
            <person name="Chen Y."/>
            <person name="Ding Y."/>
            <person name="Zhao R."/>
            <person name="Feng M."/>
            <person name="Zhu Y."/>
            <person name="Feng Y."/>
            <person name="Jiang X."/>
            <person name="Zhu D."/>
            <person name="Xiang H."/>
            <person name="Feng X."/>
            <person name="Li S."/>
            <person name="Wang J."/>
            <person name="Zhang G."/>
            <person name="Kronforst M.R."/>
            <person name="Wang W."/>
        </authorList>
    </citation>
    <scope>NUCLEOTIDE SEQUENCE [LARGE SCALE GENOMIC DNA]</scope>
    <source>
        <strain evidence="9">Ya'a_city_454_Pm</strain>
        <tissue evidence="9">Whole body</tissue>
    </source>
</reference>
<dbReference type="EMBL" id="KQ460417">
    <property type="protein sequence ID" value="KPJ14882.1"/>
    <property type="molecule type" value="Genomic_DNA"/>
</dbReference>
<accession>A0A0N1PI92</accession>
<feature type="chain" id="PRO_5005879784" description="lysozyme" evidence="8">
    <location>
        <begin position="22"/>
        <end position="95"/>
    </location>
</feature>
<proteinExistence type="predicted"/>
<dbReference type="Pfam" id="PF00062">
    <property type="entry name" value="Lys"/>
    <property type="match status" value="1"/>
</dbReference>
<organism evidence="9 10">
    <name type="scientific">Papilio machaon</name>
    <name type="common">Old World swallowtail butterfly</name>
    <dbReference type="NCBI Taxonomy" id="76193"/>
    <lineage>
        <taxon>Eukaryota</taxon>
        <taxon>Metazoa</taxon>
        <taxon>Ecdysozoa</taxon>
        <taxon>Arthropoda</taxon>
        <taxon>Hexapoda</taxon>
        <taxon>Insecta</taxon>
        <taxon>Pterygota</taxon>
        <taxon>Neoptera</taxon>
        <taxon>Endopterygota</taxon>
        <taxon>Lepidoptera</taxon>
        <taxon>Glossata</taxon>
        <taxon>Ditrysia</taxon>
        <taxon>Papilionoidea</taxon>
        <taxon>Papilionidae</taxon>
        <taxon>Papilioninae</taxon>
        <taxon>Papilio</taxon>
    </lineage>
</organism>
<keyword evidence="4" id="KW-0081">Bacteriolytic enzyme</keyword>
<evidence type="ECO:0000313" key="10">
    <source>
        <dbReference type="Proteomes" id="UP000053240"/>
    </source>
</evidence>
<dbReference type="Gene3D" id="1.10.530.10">
    <property type="match status" value="1"/>
</dbReference>
<dbReference type="Proteomes" id="UP000053240">
    <property type="component" value="Unassembled WGS sequence"/>
</dbReference>
<dbReference type="PANTHER" id="PTHR11407">
    <property type="entry name" value="LYSOZYME C"/>
    <property type="match status" value="1"/>
</dbReference>
<evidence type="ECO:0000313" key="9">
    <source>
        <dbReference type="EMBL" id="KPJ14882.1"/>
    </source>
</evidence>
<dbReference type="AlphaFoldDB" id="A0A0N1PI92"/>
<evidence type="ECO:0000256" key="8">
    <source>
        <dbReference type="SAM" id="SignalP"/>
    </source>
</evidence>
<dbReference type="GO" id="GO:0042742">
    <property type="term" value="P:defense response to bacterium"/>
    <property type="evidence" value="ECO:0007669"/>
    <property type="project" value="UniProtKB-KW"/>
</dbReference>
<keyword evidence="6" id="KW-1015">Disulfide bond</keyword>
<dbReference type="EC" id="3.2.1.17" evidence="2"/>
<name>A0A0N1PI92_PAPMA</name>
<keyword evidence="7" id="KW-0326">Glycosidase</keyword>
<evidence type="ECO:0000256" key="5">
    <source>
        <dbReference type="ARBA" id="ARBA00022801"/>
    </source>
</evidence>
<comment type="catalytic activity">
    <reaction evidence="1">
        <text>Hydrolysis of (1-&gt;4)-beta-linkages between N-acetylmuramic acid and N-acetyl-D-glucosamine residues in a peptidoglycan and between N-acetyl-D-glucosamine residues in chitodextrins.</text>
        <dbReference type="EC" id="3.2.1.17"/>
    </reaction>
</comment>
<keyword evidence="5" id="KW-0378">Hydrolase</keyword>
<keyword evidence="8" id="KW-0732">Signal</keyword>
<sequence>MESKRIQFLLIFAVIFAIAECKVFTRCQLTRELLRNNFPRTFISNSLLDEDIKEDSLCAQKVFDQEGFKYWSKWGTRCKGQTLPDVEKCPEWLNL</sequence>
<feature type="signal peptide" evidence="8">
    <location>
        <begin position="1"/>
        <end position="21"/>
    </location>
</feature>
<evidence type="ECO:0000256" key="2">
    <source>
        <dbReference type="ARBA" id="ARBA00012732"/>
    </source>
</evidence>